<keyword evidence="2" id="KW-1185">Reference proteome</keyword>
<reference evidence="1 2" key="1">
    <citation type="submission" date="2024-03" db="EMBL/GenBank/DDBJ databases">
        <title>Phenotype and Genome Characterization of a Sulfate-Reducing Bacterium Pseudodesulfovibrio sp. strain 5S69, isolated from Petroleum Reservoir in Tatarstan (Russia).</title>
        <authorList>
            <person name="Bidzhieva S.K."/>
            <person name="Kadnikov V."/>
            <person name="Tourova T.P."/>
            <person name="Samigullina S.R."/>
            <person name="Sokolova D.S."/>
            <person name="Poltaraus A.B."/>
            <person name="Avtukh A.N."/>
            <person name="Tereshina V.M."/>
            <person name="Mardanov A.V."/>
            <person name="Nazina T.N."/>
        </authorList>
    </citation>
    <scope>NUCLEOTIDE SEQUENCE [LARGE SCALE GENOMIC DNA]</scope>
    <source>
        <strain evidence="1 2">5S69</strain>
    </source>
</reference>
<accession>A0ABZ2IXL3</accession>
<dbReference type="EMBL" id="CP146609">
    <property type="protein sequence ID" value="WWX21689.1"/>
    <property type="molecule type" value="Genomic_DNA"/>
</dbReference>
<proteinExistence type="predicted"/>
<organism evidence="1 2">
    <name type="scientific">Pseudodesulfovibrio methanolicus</name>
    <dbReference type="NCBI Taxonomy" id="3126690"/>
    <lineage>
        <taxon>Bacteria</taxon>
        <taxon>Pseudomonadati</taxon>
        <taxon>Thermodesulfobacteriota</taxon>
        <taxon>Desulfovibrionia</taxon>
        <taxon>Desulfovibrionales</taxon>
        <taxon>Desulfovibrionaceae</taxon>
    </lineage>
</organism>
<evidence type="ECO:0000313" key="1">
    <source>
        <dbReference type="EMBL" id="WWX21689.1"/>
    </source>
</evidence>
<sequence>MNQTGENEWQRTLAVNHVLNAFSIHDENGEKVENDDPSLFEDPAYFLCWKTGTWKLVDVDGKQTDPEFEEKFLVDRAAFDTQEGGLESLIGLAERLYRIEAMSKAEVECLGKPKHKGGCWVKTTGSFLGSTSCLCRAQEGKLTCQVHEEFDEASKLFREALERFAPTEEQHRG</sequence>
<dbReference type="Proteomes" id="UP001385389">
    <property type="component" value="Chromosome"/>
</dbReference>
<evidence type="ECO:0000313" key="2">
    <source>
        <dbReference type="Proteomes" id="UP001385389"/>
    </source>
</evidence>
<name>A0ABZ2IXL3_9BACT</name>
<dbReference type="RefSeq" id="WP_338667353.1">
    <property type="nucleotide sequence ID" value="NZ_CP146609.1"/>
</dbReference>
<protein>
    <submittedName>
        <fullName evidence="1">Uncharacterized protein</fullName>
    </submittedName>
</protein>
<gene>
    <name evidence="1" type="ORF">V8V93_14725</name>
</gene>